<evidence type="ECO:0008006" key="7">
    <source>
        <dbReference type="Google" id="ProtNLM"/>
    </source>
</evidence>
<dbReference type="SUPFAM" id="SSF46785">
    <property type="entry name" value="Winged helix' DNA-binding domain"/>
    <property type="match status" value="1"/>
</dbReference>
<feature type="compositionally biased region" description="Polar residues" evidence="2">
    <location>
        <begin position="265"/>
        <end position="274"/>
    </location>
</feature>
<gene>
    <name evidence="5" type="ORF">QI30_09005</name>
</gene>
<dbReference type="InterPro" id="IPR010056">
    <property type="entry name" value="Phage_rep_org__N"/>
</dbReference>
<keyword evidence="1" id="KW-0175">Coiled coil</keyword>
<feature type="domain" description="Phage replisome organiser N-terminal" evidence="4">
    <location>
        <begin position="6"/>
        <end position="125"/>
    </location>
</feature>
<dbReference type="EMBL" id="JTFC01000031">
    <property type="protein sequence ID" value="RUS55091.1"/>
    <property type="molecule type" value="Genomic_DNA"/>
</dbReference>
<dbReference type="InterPro" id="IPR036390">
    <property type="entry name" value="WH_DNA-bd_sf"/>
</dbReference>
<evidence type="ECO:0000256" key="1">
    <source>
        <dbReference type="SAM" id="Coils"/>
    </source>
</evidence>
<dbReference type="InterPro" id="IPR011741">
    <property type="entry name" value="Phg_2220_C"/>
</dbReference>
<dbReference type="NCBIfam" id="TIGR01714">
    <property type="entry name" value="phage_rep_org_N"/>
    <property type="match status" value="1"/>
</dbReference>
<accession>A0A433RSG2</accession>
<evidence type="ECO:0000256" key="2">
    <source>
        <dbReference type="SAM" id="MobiDB-lite"/>
    </source>
</evidence>
<evidence type="ECO:0000259" key="3">
    <source>
        <dbReference type="Pfam" id="PF09524"/>
    </source>
</evidence>
<dbReference type="Proteomes" id="UP000288623">
    <property type="component" value="Unassembled WGS sequence"/>
</dbReference>
<feature type="domain" description="Phage conserved hypothetical protein C-terminal" evidence="3">
    <location>
        <begin position="185"/>
        <end position="256"/>
    </location>
</feature>
<dbReference type="OrthoDB" id="1258529at2"/>
<dbReference type="Pfam" id="PF09681">
    <property type="entry name" value="Phage_rep_org_N"/>
    <property type="match status" value="1"/>
</dbReference>
<evidence type="ECO:0000313" key="6">
    <source>
        <dbReference type="Proteomes" id="UP000288623"/>
    </source>
</evidence>
<feature type="coiled-coil region" evidence="1">
    <location>
        <begin position="106"/>
        <end position="133"/>
    </location>
</feature>
<proteinExistence type="predicted"/>
<comment type="caution">
    <text evidence="5">The sequence shown here is derived from an EMBL/GenBank/DDBJ whole genome shotgun (WGS) entry which is preliminary data.</text>
</comment>
<feature type="region of interest" description="Disordered" evidence="2">
    <location>
        <begin position="262"/>
        <end position="286"/>
    </location>
</feature>
<evidence type="ECO:0000259" key="4">
    <source>
        <dbReference type="Pfam" id="PF09681"/>
    </source>
</evidence>
<dbReference type="PANTHER" id="PTHR37293:SF7">
    <property type="entry name" value="HYPOTHETICAL PHAGE PROTEIN"/>
    <property type="match status" value="1"/>
</dbReference>
<dbReference type="AlphaFoldDB" id="A0A433RSG2"/>
<sequence length="286" mass="32883">MSEITWIKLKTDMFENDKIKLIEALPAADTIIVIWVKLLAAAGKANLNGYIMLTENIPMNTEEMATIFNRDINTVRLALQTFQRYGMIEVEGEAVRIKNWEVHQNIDGMERAKQLTRERVRRHRERKKQVQLEAPNEENHSNVSVTLRNATDIDKELDIDIEKEIDKEKKDIVPDKSDTIPYASILDYLNEKANTAYRATSKATQQLIKARFSEGFTEHDFYKVIDNKTTTWLNTDFAKYLRPQTLFGTKFEGYLNERVKGNENVRGSNGSTAGESKPSLRGFCSN</sequence>
<name>A0A433RSG2_9BACL</name>
<dbReference type="RefSeq" id="WP_126990592.1">
    <property type="nucleotide sequence ID" value="NZ_JTFC01000031.1"/>
</dbReference>
<protein>
    <recommendedName>
        <fullName evidence="7">Replication protein</fullName>
    </recommendedName>
</protein>
<evidence type="ECO:0000313" key="5">
    <source>
        <dbReference type="EMBL" id="RUS55091.1"/>
    </source>
</evidence>
<keyword evidence="6" id="KW-1185">Reference proteome</keyword>
<dbReference type="Pfam" id="PF09524">
    <property type="entry name" value="Phg_2220_C"/>
    <property type="match status" value="1"/>
</dbReference>
<reference evidence="5 6" key="1">
    <citation type="submission" date="2014-11" db="EMBL/GenBank/DDBJ databases">
        <title>Genome sequence and analysis of novel Kurthia sp.</title>
        <authorList>
            <person name="Lawson J.N."/>
            <person name="Gonzalez J.E."/>
            <person name="Rinauldi L."/>
            <person name="Xuan Z."/>
            <person name="Firman A."/>
            <person name="Shaddox L."/>
            <person name="Trudeau A."/>
            <person name="Shah S."/>
            <person name="Reiman D."/>
        </authorList>
    </citation>
    <scope>NUCLEOTIDE SEQUENCE [LARGE SCALE GENOMIC DNA]</scope>
    <source>
        <strain evidence="5 6">3B1D</strain>
    </source>
</reference>
<organism evidence="5 6">
    <name type="scientific">Candidatus Kurthia intestinigallinarum</name>
    <dbReference type="NCBI Taxonomy" id="1562256"/>
    <lineage>
        <taxon>Bacteria</taxon>
        <taxon>Bacillati</taxon>
        <taxon>Bacillota</taxon>
        <taxon>Bacilli</taxon>
        <taxon>Bacillales</taxon>
        <taxon>Caryophanaceae</taxon>
        <taxon>Kurthia</taxon>
    </lineage>
</organism>
<dbReference type="InterPro" id="IPR053162">
    <property type="entry name" value="DnaD"/>
</dbReference>
<dbReference type="PANTHER" id="PTHR37293">
    <property type="entry name" value="PHAGE REPLICATION PROTEIN-RELATED"/>
    <property type="match status" value="1"/>
</dbReference>
<dbReference type="NCBIfam" id="TIGR02220">
    <property type="entry name" value="phg_TIGR02220"/>
    <property type="match status" value="1"/>
</dbReference>